<evidence type="ECO:0000256" key="1">
    <source>
        <dbReference type="ARBA" id="ARBA00006420"/>
    </source>
</evidence>
<feature type="domain" description="Scaffold protein Nfu/NifU N-terminal" evidence="2">
    <location>
        <begin position="3"/>
        <end position="89"/>
    </location>
</feature>
<dbReference type="SUPFAM" id="SSF110836">
    <property type="entry name" value="Hypothetical protein SAV1430"/>
    <property type="match status" value="1"/>
</dbReference>
<dbReference type="Gene3D" id="3.30.1370.70">
    <property type="entry name" value="Scaffold protein Nfu/NifU, N-terminal domain"/>
    <property type="match status" value="1"/>
</dbReference>
<dbReference type="AlphaFoldDB" id="A0A3B0SEW4"/>
<dbReference type="GO" id="GO:0005506">
    <property type="term" value="F:iron ion binding"/>
    <property type="evidence" value="ECO:0007669"/>
    <property type="project" value="InterPro"/>
</dbReference>
<dbReference type="GO" id="GO:0016226">
    <property type="term" value="P:iron-sulfur cluster assembly"/>
    <property type="evidence" value="ECO:0007669"/>
    <property type="project" value="InterPro"/>
</dbReference>
<evidence type="ECO:0000313" key="3">
    <source>
        <dbReference type="EMBL" id="VAW01092.1"/>
    </source>
</evidence>
<dbReference type="EMBL" id="UOEE01000310">
    <property type="protein sequence ID" value="VAW01092.1"/>
    <property type="molecule type" value="Genomic_DNA"/>
</dbReference>
<protein>
    <submittedName>
        <fullName evidence="3">NifU-like domain protein</fullName>
    </submittedName>
</protein>
<reference evidence="3" key="1">
    <citation type="submission" date="2018-06" db="EMBL/GenBank/DDBJ databases">
        <authorList>
            <person name="Zhirakovskaya E."/>
        </authorList>
    </citation>
    <scope>NUCLEOTIDE SEQUENCE</scope>
</reference>
<name>A0A3B0SEW4_9ZZZZ</name>
<dbReference type="PANTHER" id="PTHR11178">
    <property type="entry name" value="IRON-SULFUR CLUSTER SCAFFOLD PROTEIN NFU-RELATED"/>
    <property type="match status" value="1"/>
</dbReference>
<dbReference type="SUPFAM" id="SSF117916">
    <property type="entry name" value="Fe-S cluster assembly (FSCA) domain-like"/>
    <property type="match status" value="1"/>
</dbReference>
<dbReference type="Gene3D" id="3.30.300.130">
    <property type="entry name" value="Fe-S cluster assembly (FSCA)"/>
    <property type="match status" value="1"/>
</dbReference>
<comment type="similarity">
    <text evidence="1">Belongs to the NifU family.</text>
</comment>
<gene>
    <name evidence="3" type="ORF">MNBD_ALPHA06-2236</name>
</gene>
<dbReference type="Pfam" id="PF08712">
    <property type="entry name" value="Nfu_N"/>
    <property type="match status" value="1"/>
</dbReference>
<dbReference type="InterPro" id="IPR001075">
    <property type="entry name" value="NIF_FeS_clus_asmbl_NifU_C"/>
</dbReference>
<organism evidence="3">
    <name type="scientific">hydrothermal vent metagenome</name>
    <dbReference type="NCBI Taxonomy" id="652676"/>
    <lineage>
        <taxon>unclassified sequences</taxon>
        <taxon>metagenomes</taxon>
        <taxon>ecological metagenomes</taxon>
    </lineage>
</organism>
<sequence length="187" mass="20103">MFIETEATPNPSVLKFLPGREVSPGAALDYRDAEAATTSPLASALFAQGDVTGVFLGPDFIAITKVETRDWQQVKPALLGVIMDHFLSGAPVVSGVQSAQNGEEYEGETAEIVTQIKELLDTRVRPAVARDGGDIVFQHFDKDTGQVFLHMRGACAGCPSSSMTLKHGIENLLKHYVPEVSSVEQAM</sequence>
<dbReference type="InterPro" id="IPR035433">
    <property type="entry name" value="NFU1-like"/>
</dbReference>
<dbReference type="InterPro" id="IPR036498">
    <property type="entry name" value="Nfu/NifU_N_sf"/>
</dbReference>
<dbReference type="PIRSF" id="PIRSF036773">
    <property type="entry name" value="HIRIP5"/>
    <property type="match status" value="1"/>
</dbReference>
<dbReference type="Pfam" id="PF01106">
    <property type="entry name" value="NifU"/>
    <property type="match status" value="1"/>
</dbReference>
<dbReference type="FunFam" id="3.30.300.130:FF:000001">
    <property type="entry name" value="NFU1 iron-sulfur cluster scaffold"/>
    <property type="match status" value="1"/>
</dbReference>
<dbReference type="GO" id="GO:0051536">
    <property type="term" value="F:iron-sulfur cluster binding"/>
    <property type="evidence" value="ECO:0007669"/>
    <property type="project" value="InterPro"/>
</dbReference>
<evidence type="ECO:0000259" key="2">
    <source>
        <dbReference type="SMART" id="SM00932"/>
    </source>
</evidence>
<accession>A0A3B0SEW4</accession>
<dbReference type="SMART" id="SM00932">
    <property type="entry name" value="Nfu_N"/>
    <property type="match status" value="1"/>
</dbReference>
<proteinExistence type="inferred from homology"/>
<dbReference type="InterPro" id="IPR014824">
    <property type="entry name" value="Nfu/NifU_N"/>
</dbReference>
<dbReference type="PANTHER" id="PTHR11178:SF1">
    <property type="entry name" value="NFU1 IRON-SULFUR CLUSTER SCAFFOLD HOMOLOG, MITOCHONDRIAL"/>
    <property type="match status" value="1"/>
</dbReference>
<dbReference type="InterPro" id="IPR034904">
    <property type="entry name" value="FSCA_dom_sf"/>
</dbReference>